<dbReference type="InParanoid" id="D8TCD5"/>
<evidence type="ECO:0000313" key="1">
    <source>
        <dbReference type="EMBL" id="EFJ05667.1"/>
    </source>
</evidence>
<organism evidence="2">
    <name type="scientific">Selaginella moellendorffii</name>
    <name type="common">Spikemoss</name>
    <dbReference type="NCBI Taxonomy" id="88036"/>
    <lineage>
        <taxon>Eukaryota</taxon>
        <taxon>Viridiplantae</taxon>
        <taxon>Streptophyta</taxon>
        <taxon>Embryophyta</taxon>
        <taxon>Tracheophyta</taxon>
        <taxon>Lycopodiopsida</taxon>
        <taxon>Selaginellales</taxon>
        <taxon>Selaginellaceae</taxon>
        <taxon>Selaginella</taxon>
    </lineage>
</organism>
<proteinExistence type="predicted"/>
<protein>
    <submittedName>
        <fullName evidence="1">Uncharacterized protein</fullName>
    </submittedName>
</protein>
<keyword evidence="2" id="KW-1185">Reference proteome</keyword>
<accession>D8TCD5</accession>
<evidence type="ECO:0000313" key="2">
    <source>
        <dbReference type="Proteomes" id="UP000001514"/>
    </source>
</evidence>
<dbReference type="AlphaFoldDB" id="D8TCD5"/>
<dbReference type="Gramene" id="EFJ05667">
    <property type="protein sequence ID" value="EFJ05667"/>
    <property type="gene ID" value="SELMODRAFT_431368"/>
</dbReference>
<dbReference type="Proteomes" id="UP000001514">
    <property type="component" value="Unassembled WGS sequence"/>
</dbReference>
<dbReference type="HOGENOM" id="CLU_572931_0_0_1"/>
<dbReference type="EMBL" id="GL377716">
    <property type="protein sequence ID" value="EFJ05667.1"/>
    <property type="molecule type" value="Genomic_DNA"/>
</dbReference>
<dbReference type="STRING" id="88036.D8TCD5"/>
<gene>
    <name evidence="1" type="ORF">SELMODRAFT_431368</name>
</gene>
<sequence>MSSAGATVKAPDGRVILHAHAYPGAVVAHVLRTLELDGWKGYLISDSGRRLLLDTPVADGFTCTFIQTEPADNEWIRRHKKLRSAPEVAQSLSEMRQHLGTDDPIYNLGRTSALTTPLVLVSKAFGCYARLFRCHSPSTRDWEFVKDMMDGMSAYYDDERARQHAFTLLLENYINFSCPGMCFRFKEARPGESEPDILVEAYVAEEWLLIAIVEVKPESGFNGDPRVELAKYYADATVEKRRMRHWSFERSCCPVLALELVGPLLRVGGLAHFTDKPAHEPFTPFLHMLKYLQDEDHLQLLSRALAAIPATISSLVQSYVTLSGLQVQHGPRRDPSIDFPYFITDARAPVVIRFVRESNSLQTREQQLVFYTRNAAGERKIVKFCQRYGLQVHQQWAEDGYAPRFQHQGLDGGWLVISMDYYAAEDGWRPVTELDPREMVAGHGNAVEEANKYRLAPSDWEECKMAVKNAYQWPPRVKAGGIILAEHDQQLLDIEL</sequence>
<name>D8TCD5_SELML</name>
<dbReference type="KEGG" id="smo:SELMODRAFT_431368"/>
<reference evidence="1 2" key="1">
    <citation type="journal article" date="2011" name="Science">
        <title>The Selaginella genome identifies genetic changes associated with the evolution of vascular plants.</title>
        <authorList>
            <person name="Banks J.A."/>
            <person name="Nishiyama T."/>
            <person name="Hasebe M."/>
            <person name="Bowman J.L."/>
            <person name="Gribskov M."/>
            <person name="dePamphilis C."/>
            <person name="Albert V.A."/>
            <person name="Aono N."/>
            <person name="Aoyama T."/>
            <person name="Ambrose B.A."/>
            <person name="Ashton N.W."/>
            <person name="Axtell M.J."/>
            <person name="Barker E."/>
            <person name="Barker M.S."/>
            <person name="Bennetzen J.L."/>
            <person name="Bonawitz N.D."/>
            <person name="Chapple C."/>
            <person name="Cheng C."/>
            <person name="Correa L.G."/>
            <person name="Dacre M."/>
            <person name="DeBarry J."/>
            <person name="Dreyer I."/>
            <person name="Elias M."/>
            <person name="Engstrom E.M."/>
            <person name="Estelle M."/>
            <person name="Feng L."/>
            <person name="Finet C."/>
            <person name="Floyd S.K."/>
            <person name="Frommer W.B."/>
            <person name="Fujita T."/>
            <person name="Gramzow L."/>
            <person name="Gutensohn M."/>
            <person name="Harholt J."/>
            <person name="Hattori M."/>
            <person name="Heyl A."/>
            <person name="Hirai T."/>
            <person name="Hiwatashi Y."/>
            <person name="Ishikawa M."/>
            <person name="Iwata M."/>
            <person name="Karol K.G."/>
            <person name="Koehler B."/>
            <person name="Kolukisaoglu U."/>
            <person name="Kubo M."/>
            <person name="Kurata T."/>
            <person name="Lalonde S."/>
            <person name="Li K."/>
            <person name="Li Y."/>
            <person name="Litt A."/>
            <person name="Lyons E."/>
            <person name="Manning G."/>
            <person name="Maruyama T."/>
            <person name="Michael T.P."/>
            <person name="Mikami K."/>
            <person name="Miyazaki S."/>
            <person name="Morinaga S."/>
            <person name="Murata T."/>
            <person name="Mueller-Roeber B."/>
            <person name="Nelson D.R."/>
            <person name="Obara M."/>
            <person name="Oguri Y."/>
            <person name="Olmstead R.G."/>
            <person name="Onodera N."/>
            <person name="Petersen B.L."/>
            <person name="Pils B."/>
            <person name="Prigge M."/>
            <person name="Rensing S.A."/>
            <person name="Riano-Pachon D.M."/>
            <person name="Roberts A.W."/>
            <person name="Sato Y."/>
            <person name="Scheller H.V."/>
            <person name="Schulz B."/>
            <person name="Schulz C."/>
            <person name="Shakirov E.V."/>
            <person name="Shibagaki N."/>
            <person name="Shinohara N."/>
            <person name="Shippen D.E."/>
            <person name="Soerensen I."/>
            <person name="Sotooka R."/>
            <person name="Sugimoto N."/>
            <person name="Sugita M."/>
            <person name="Sumikawa N."/>
            <person name="Tanurdzic M."/>
            <person name="Theissen G."/>
            <person name="Ulvskov P."/>
            <person name="Wakazuki S."/>
            <person name="Weng J.K."/>
            <person name="Willats W.W."/>
            <person name="Wipf D."/>
            <person name="Wolf P.G."/>
            <person name="Yang L."/>
            <person name="Zimmer A.D."/>
            <person name="Zhu Q."/>
            <person name="Mitros T."/>
            <person name="Hellsten U."/>
            <person name="Loque D."/>
            <person name="Otillar R."/>
            <person name="Salamov A."/>
            <person name="Schmutz J."/>
            <person name="Shapiro H."/>
            <person name="Lindquist E."/>
            <person name="Lucas S."/>
            <person name="Rokhsar D."/>
            <person name="Grigoriev I.V."/>
        </authorList>
    </citation>
    <scope>NUCLEOTIDE SEQUENCE [LARGE SCALE GENOMIC DNA]</scope>
</reference>